<evidence type="ECO:0000259" key="1">
    <source>
        <dbReference type="PROSITE" id="PS50983"/>
    </source>
</evidence>
<gene>
    <name evidence="2" type="ORF">ACFQDH_09800</name>
</gene>
<accession>A0ABW2AFE6</accession>
<dbReference type="InterPro" id="IPR002491">
    <property type="entry name" value="ABC_transptr_periplasmic_BD"/>
</dbReference>
<protein>
    <recommendedName>
        <fullName evidence="1">Fe/B12 periplasmic-binding domain-containing protein</fullName>
    </recommendedName>
</protein>
<evidence type="ECO:0000313" key="3">
    <source>
        <dbReference type="Proteomes" id="UP001596298"/>
    </source>
</evidence>
<dbReference type="Proteomes" id="UP001596298">
    <property type="component" value="Unassembled WGS sequence"/>
</dbReference>
<evidence type="ECO:0000313" key="2">
    <source>
        <dbReference type="EMBL" id="MFC6705552.1"/>
    </source>
</evidence>
<feature type="domain" description="Fe/B12 periplasmic-binding" evidence="1">
    <location>
        <begin position="33"/>
        <end position="97"/>
    </location>
</feature>
<dbReference type="PROSITE" id="PS50983">
    <property type="entry name" value="FE_B12_PBP"/>
    <property type="match status" value="1"/>
</dbReference>
<keyword evidence="3" id="KW-1185">Reference proteome</keyword>
<dbReference type="RefSeq" id="WP_382400787.1">
    <property type="nucleotide sequence ID" value="NZ_JBHSWH010000001.1"/>
</dbReference>
<comment type="caution">
    <text evidence="2">The sequence shown here is derived from an EMBL/GenBank/DDBJ whole genome shotgun (WGS) entry which is preliminary data.</text>
</comment>
<organism evidence="2 3">
    <name type="scientific">Flexivirga alba</name>
    <dbReference type="NCBI Taxonomy" id="702742"/>
    <lineage>
        <taxon>Bacteria</taxon>
        <taxon>Bacillati</taxon>
        <taxon>Actinomycetota</taxon>
        <taxon>Actinomycetes</taxon>
        <taxon>Micrococcales</taxon>
        <taxon>Dermacoccaceae</taxon>
        <taxon>Flexivirga</taxon>
    </lineage>
</organism>
<proteinExistence type="predicted"/>
<sequence>MIASVAGFWSSFFQPVGATSENDESPLLMLPFSVDVLGVGVAAAVTVVGIDTWLLGVGDAVPPLEPEHAVRPASSAPAVATVSQRVDIEVVMALDPR</sequence>
<name>A0ABW2AFE6_9MICO</name>
<reference evidence="3" key="1">
    <citation type="journal article" date="2019" name="Int. J. Syst. Evol. Microbiol.">
        <title>The Global Catalogue of Microorganisms (GCM) 10K type strain sequencing project: providing services to taxonomists for standard genome sequencing and annotation.</title>
        <authorList>
            <consortium name="The Broad Institute Genomics Platform"/>
            <consortium name="The Broad Institute Genome Sequencing Center for Infectious Disease"/>
            <person name="Wu L."/>
            <person name="Ma J."/>
        </authorList>
    </citation>
    <scope>NUCLEOTIDE SEQUENCE [LARGE SCALE GENOMIC DNA]</scope>
    <source>
        <strain evidence="3">CCUG 58127</strain>
    </source>
</reference>
<dbReference type="EMBL" id="JBHSWH010000001">
    <property type="protein sequence ID" value="MFC6705552.1"/>
    <property type="molecule type" value="Genomic_DNA"/>
</dbReference>